<protein>
    <submittedName>
        <fullName evidence="1">Tail protein X</fullName>
    </submittedName>
</protein>
<keyword evidence="2" id="KW-1185">Reference proteome</keyword>
<evidence type="ECO:0000313" key="2">
    <source>
        <dbReference type="Proteomes" id="UP000996601"/>
    </source>
</evidence>
<sequence length="71" mass="7705">MAKIIITTEGDMADEIAWKVYGDRPEGLVAILEANPGLCRYPPMLPAGLRIVCPDLPERPIAPAASVRIFT</sequence>
<evidence type="ECO:0000313" key="1">
    <source>
        <dbReference type="EMBL" id="MCQ4630952.1"/>
    </source>
</evidence>
<dbReference type="EMBL" id="WHSB02000004">
    <property type="protein sequence ID" value="MCQ4630952.1"/>
    <property type="molecule type" value="Genomic_DNA"/>
</dbReference>
<name>A0ABT1R6Z9_9HYPH</name>
<dbReference type="Pfam" id="PF05489">
    <property type="entry name" value="Phage_tail_X"/>
    <property type="match status" value="1"/>
</dbReference>
<reference evidence="1" key="1">
    <citation type="submission" date="2021-07" db="EMBL/GenBank/DDBJ databases">
        <title>Shinella sp. nov., a novel member of the genus Shinella from water.</title>
        <authorList>
            <person name="Deng Y."/>
        </authorList>
    </citation>
    <scope>NUCLEOTIDE SEQUENCE</scope>
    <source>
        <strain evidence="1">CPCC 100929</strain>
    </source>
</reference>
<dbReference type="RefSeq" id="WP_256117392.1">
    <property type="nucleotide sequence ID" value="NZ_WHSB02000004.1"/>
</dbReference>
<dbReference type="Proteomes" id="UP000996601">
    <property type="component" value="Unassembled WGS sequence"/>
</dbReference>
<proteinExistence type="predicted"/>
<accession>A0ABT1R6Z9</accession>
<gene>
    <name evidence="1" type="ORF">GB927_012940</name>
</gene>
<comment type="caution">
    <text evidence="1">The sequence shown here is derived from an EMBL/GenBank/DDBJ whole genome shotgun (WGS) entry which is preliminary data.</text>
</comment>
<dbReference type="InterPro" id="IPR008861">
    <property type="entry name" value="GpX-like"/>
</dbReference>
<organism evidence="1 2">
    <name type="scientific">Shinella lacus</name>
    <dbReference type="NCBI Taxonomy" id="2654216"/>
    <lineage>
        <taxon>Bacteria</taxon>
        <taxon>Pseudomonadati</taxon>
        <taxon>Pseudomonadota</taxon>
        <taxon>Alphaproteobacteria</taxon>
        <taxon>Hyphomicrobiales</taxon>
        <taxon>Rhizobiaceae</taxon>
        <taxon>Shinella</taxon>
    </lineage>
</organism>